<accession>A0AAJ1SBG0</accession>
<proteinExistence type="predicted"/>
<dbReference type="AlphaFoldDB" id="A0AAJ1SBG0"/>
<evidence type="ECO:0000313" key="2">
    <source>
        <dbReference type="Proteomes" id="UP001229081"/>
    </source>
</evidence>
<protein>
    <submittedName>
        <fullName evidence="1">Uncharacterized protein</fullName>
    </submittedName>
</protein>
<name>A0AAJ1SBG0_9MYCO</name>
<dbReference type="Proteomes" id="UP001229081">
    <property type="component" value="Unassembled WGS sequence"/>
</dbReference>
<sequence length="46" mass="5149">MIETALWRLMVDSPGPVPVALAAWVITGEWPAHQRRCDVAVCELPY</sequence>
<comment type="caution">
    <text evidence="1">The sequence shown here is derived from an EMBL/GenBank/DDBJ whole genome shotgun (WGS) entry which is preliminary data.</text>
</comment>
<dbReference type="RefSeq" id="WP_156803067.1">
    <property type="nucleotide sequence ID" value="NZ_JAUFSA010000006.1"/>
</dbReference>
<evidence type="ECO:0000313" key="1">
    <source>
        <dbReference type="EMBL" id="MDP7739507.1"/>
    </source>
</evidence>
<gene>
    <name evidence="1" type="ORF">QXL92_32785</name>
</gene>
<reference evidence="1" key="1">
    <citation type="submission" date="2023-06" db="EMBL/GenBank/DDBJ databases">
        <title>Identification of two novel mycobacterium reveal diversities and complexities of Mycobacterium gordonae clade.</title>
        <authorList>
            <person name="Matsumoto Y."/>
            <person name="Nakamura S."/>
            <person name="Motooka D."/>
            <person name="Fukushima K."/>
        </authorList>
    </citation>
    <scope>NUCLEOTIDE SEQUENCE</scope>
    <source>
        <strain evidence="1">TY812</strain>
    </source>
</reference>
<organism evidence="1 2">
    <name type="scientific">Mycobacterium paragordonae</name>
    <dbReference type="NCBI Taxonomy" id="1389713"/>
    <lineage>
        <taxon>Bacteria</taxon>
        <taxon>Bacillati</taxon>
        <taxon>Actinomycetota</taxon>
        <taxon>Actinomycetes</taxon>
        <taxon>Mycobacteriales</taxon>
        <taxon>Mycobacteriaceae</taxon>
        <taxon>Mycobacterium</taxon>
    </lineage>
</organism>
<dbReference type="EMBL" id="JAUFSA010000006">
    <property type="protein sequence ID" value="MDP7739507.1"/>
    <property type="molecule type" value="Genomic_DNA"/>
</dbReference>